<accession>A0A5B7E247</accession>
<sequence>MIENAFPDYNDQTLKPRFRIFYKTPIENFCQNLQQAMVGWGQQGQATVRAGQFPKCVCQDSPGTPAALAPHLLSFPGGTGSQSPWAIKSIQPKTCRSVHQCIVVR</sequence>
<keyword evidence="2" id="KW-1185">Reference proteome</keyword>
<organism evidence="1 2">
    <name type="scientific">Portunus trituberculatus</name>
    <name type="common">Swimming crab</name>
    <name type="synonym">Neptunus trituberculatus</name>
    <dbReference type="NCBI Taxonomy" id="210409"/>
    <lineage>
        <taxon>Eukaryota</taxon>
        <taxon>Metazoa</taxon>
        <taxon>Ecdysozoa</taxon>
        <taxon>Arthropoda</taxon>
        <taxon>Crustacea</taxon>
        <taxon>Multicrustacea</taxon>
        <taxon>Malacostraca</taxon>
        <taxon>Eumalacostraca</taxon>
        <taxon>Eucarida</taxon>
        <taxon>Decapoda</taxon>
        <taxon>Pleocyemata</taxon>
        <taxon>Brachyura</taxon>
        <taxon>Eubrachyura</taxon>
        <taxon>Portunoidea</taxon>
        <taxon>Portunidae</taxon>
        <taxon>Portuninae</taxon>
        <taxon>Portunus</taxon>
    </lineage>
</organism>
<proteinExistence type="predicted"/>
<gene>
    <name evidence="1" type="ORF">E2C01_021223</name>
</gene>
<evidence type="ECO:0000313" key="1">
    <source>
        <dbReference type="EMBL" id="MPC28030.1"/>
    </source>
</evidence>
<reference evidence="1 2" key="1">
    <citation type="submission" date="2019-05" db="EMBL/GenBank/DDBJ databases">
        <title>Another draft genome of Portunus trituberculatus and its Hox gene families provides insights of decapod evolution.</title>
        <authorList>
            <person name="Jeong J.-H."/>
            <person name="Song I."/>
            <person name="Kim S."/>
            <person name="Choi T."/>
            <person name="Kim D."/>
            <person name="Ryu S."/>
            <person name="Kim W."/>
        </authorList>
    </citation>
    <scope>NUCLEOTIDE SEQUENCE [LARGE SCALE GENOMIC DNA]</scope>
    <source>
        <tissue evidence="1">Muscle</tissue>
    </source>
</reference>
<comment type="caution">
    <text evidence="1">The sequence shown here is derived from an EMBL/GenBank/DDBJ whole genome shotgun (WGS) entry which is preliminary data.</text>
</comment>
<dbReference type="EMBL" id="VSRR010001844">
    <property type="protein sequence ID" value="MPC28030.1"/>
    <property type="molecule type" value="Genomic_DNA"/>
</dbReference>
<dbReference type="AlphaFoldDB" id="A0A5B7E247"/>
<name>A0A5B7E247_PORTR</name>
<dbReference type="Proteomes" id="UP000324222">
    <property type="component" value="Unassembled WGS sequence"/>
</dbReference>
<evidence type="ECO:0000313" key="2">
    <source>
        <dbReference type="Proteomes" id="UP000324222"/>
    </source>
</evidence>
<protein>
    <submittedName>
        <fullName evidence="1">Uncharacterized protein</fullName>
    </submittedName>
</protein>